<dbReference type="GO" id="GO:0005975">
    <property type="term" value="P:carbohydrate metabolic process"/>
    <property type="evidence" value="ECO:0007669"/>
    <property type="project" value="InterPro"/>
</dbReference>
<dbReference type="AlphaFoldDB" id="A0AAN7CR68"/>
<dbReference type="Pfam" id="PF00722">
    <property type="entry name" value="Glyco_hydro_16"/>
    <property type="match status" value="1"/>
</dbReference>
<keyword evidence="4" id="KW-1185">Reference proteome</keyword>
<dbReference type="CDD" id="cd00413">
    <property type="entry name" value="Glyco_hydrolase_16"/>
    <property type="match status" value="1"/>
</dbReference>
<feature type="chain" id="PRO_5043005384" evidence="1">
    <location>
        <begin position="31"/>
        <end position="395"/>
    </location>
</feature>
<evidence type="ECO:0000256" key="1">
    <source>
        <dbReference type="SAM" id="SignalP"/>
    </source>
</evidence>
<organism evidence="3 4">
    <name type="scientific">Corynascus novoguineensis</name>
    <dbReference type="NCBI Taxonomy" id="1126955"/>
    <lineage>
        <taxon>Eukaryota</taxon>
        <taxon>Fungi</taxon>
        <taxon>Dikarya</taxon>
        <taxon>Ascomycota</taxon>
        <taxon>Pezizomycotina</taxon>
        <taxon>Sordariomycetes</taxon>
        <taxon>Sordariomycetidae</taxon>
        <taxon>Sordariales</taxon>
        <taxon>Chaetomiaceae</taxon>
        <taxon>Corynascus</taxon>
    </lineage>
</organism>
<dbReference type="GO" id="GO:0004553">
    <property type="term" value="F:hydrolase activity, hydrolyzing O-glycosyl compounds"/>
    <property type="evidence" value="ECO:0007669"/>
    <property type="project" value="InterPro"/>
</dbReference>
<accession>A0AAN7CR68</accession>
<dbReference type="PROSITE" id="PS51762">
    <property type="entry name" value="GH16_2"/>
    <property type="match status" value="1"/>
</dbReference>
<evidence type="ECO:0000313" key="3">
    <source>
        <dbReference type="EMBL" id="KAK4245408.1"/>
    </source>
</evidence>
<evidence type="ECO:0000313" key="4">
    <source>
        <dbReference type="Proteomes" id="UP001303647"/>
    </source>
</evidence>
<proteinExistence type="predicted"/>
<dbReference type="PANTHER" id="PTHR38121:SF4">
    <property type="entry name" value="GH16 DOMAIN-CONTAINING PROTEIN-RELATED"/>
    <property type="match status" value="1"/>
</dbReference>
<dbReference type="Proteomes" id="UP001303647">
    <property type="component" value="Unassembled WGS sequence"/>
</dbReference>
<name>A0AAN7CR68_9PEZI</name>
<dbReference type="PANTHER" id="PTHR38121">
    <property type="entry name" value="GH16 DOMAIN-CONTAINING PROTEIN"/>
    <property type="match status" value="1"/>
</dbReference>
<dbReference type="SUPFAM" id="SSF49899">
    <property type="entry name" value="Concanavalin A-like lectins/glucanases"/>
    <property type="match status" value="1"/>
</dbReference>
<reference evidence="3" key="2">
    <citation type="submission" date="2023-05" db="EMBL/GenBank/DDBJ databases">
        <authorList>
            <consortium name="Lawrence Berkeley National Laboratory"/>
            <person name="Steindorff A."/>
            <person name="Hensen N."/>
            <person name="Bonometti L."/>
            <person name="Westerberg I."/>
            <person name="Brannstrom I.O."/>
            <person name="Guillou S."/>
            <person name="Cros-Aarteil S."/>
            <person name="Calhoun S."/>
            <person name="Haridas S."/>
            <person name="Kuo A."/>
            <person name="Mondo S."/>
            <person name="Pangilinan J."/>
            <person name="Riley R."/>
            <person name="Labutti K."/>
            <person name="Andreopoulos B."/>
            <person name="Lipzen A."/>
            <person name="Chen C."/>
            <person name="Yanf M."/>
            <person name="Daum C."/>
            <person name="Ng V."/>
            <person name="Clum A."/>
            <person name="Ohm R."/>
            <person name="Martin F."/>
            <person name="Silar P."/>
            <person name="Natvig D."/>
            <person name="Lalanne C."/>
            <person name="Gautier V."/>
            <person name="Ament-Velasquez S.L."/>
            <person name="Kruys A."/>
            <person name="Hutchinson M.I."/>
            <person name="Powell A.J."/>
            <person name="Barry K."/>
            <person name="Miller A.N."/>
            <person name="Grigoriev I.V."/>
            <person name="Debuchy R."/>
            <person name="Gladieux P."/>
            <person name="Thoren M.H."/>
            <person name="Johannesson H."/>
        </authorList>
    </citation>
    <scope>NUCLEOTIDE SEQUENCE</scope>
    <source>
        <strain evidence="3">CBS 359.72</strain>
    </source>
</reference>
<feature type="signal peptide" evidence="1">
    <location>
        <begin position="1"/>
        <end position="30"/>
    </location>
</feature>
<dbReference type="EMBL" id="MU857702">
    <property type="protein sequence ID" value="KAK4245408.1"/>
    <property type="molecule type" value="Genomic_DNA"/>
</dbReference>
<dbReference type="InterPro" id="IPR000757">
    <property type="entry name" value="Beta-glucanase-like"/>
</dbReference>
<evidence type="ECO:0000259" key="2">
    <source>
        <dbReference type="PROSITE" id="PS51762"/>
    </source>
</evidence>
<dbReference type="Gene3D" id="2.60.120.200">
    <property type="match status" value="1"/>
</dbReference>
<dbReference type="InterPro" id="IPR013320">
    <property type="entry name" value="ConA-like_dom_sf"/>
</dbReference>
<keyword evidence="1" id="KW-0732">Signal</keyword>
<keyword evidence="3" id="KW-0378">Hydrolase</keyword>
<gene>
    <name evidence="3" type="ORF">C7999DRAFT_16384</name>
</gene>
<reference evidence="3" key="1">
    <citation type="journal article" date="2023" name="Mol. Phylogenet. Evol.">
        <title>Genome-scale phylogeny and comparative genomics of the fungal order Sordariales.</title>
        <authorList>
            <person name="Hensen N."/>
            <person name="Bonometti L."/>
            <person name="Westerberg I."/>
            <person name="Brannstrom I.O."/>
            <person name="Guillou S."/>
            <person name="Cros-Aarteil S."/>
            <person name="Calhoun S."/>
            <person name="Haridas S."/>
            <person name="Kuo A."/>
            <person name="Mondo S."/>
            <person name="Pangilinan J."/>
            <person name="Riley R."/>
            <person name="LaButti K."/>
            <person name="Andreopoulos B."/>
            <person name="Lipzen A."/>
            <person name="Chen C."/>
            <person name="Yan M."/>
            <person name="Daum C."/>
            <person name="Ng V."/>
            <person name="Clum A."/>
            <person name="Steindorff A."/>
            <person name="Ohm R.A."/>
            <person name="Martin F."/>
            <person name="Silar P."/>
            <person name="Natvig D.O."/>
            <person name="Lalanne C."/>
            <person name="Gautier V."/>
            <person name="Ament-Velasquez S.L."/>
            <person name="Kruys A."/>
            <person name="Hutchinson M.I."/>
            <person name="Powell A.J."/>
            <person name="Barry K."/>
            <person name="Miller A.N."/>
            <person name="Grigoriev I.V."/>
            <person name="Debuchy R."/>
            <person name="Gladieux P."/>
            <person name="Hiltunen Thoren M."/>
            <person name="Johannesson H."/>
        </authorList>
    </citation>
    <scope>NUCLEOTIDE SEQUENCE</scope>
    <source>
        <strain evidence="3">CBS 359.72</strain>
    </source>
</reference>
<sequence length="395" mass="43263">MGPTRRILSLPMPLSSLILLISATVPLAIAGPALTDDSQCGCYRINDDSSTYFTHHRFFDFRSLSQYAGVPAVIQDVEASADAAPTSDYFRDSEWSSFWYLGSWNNSNGAREDATVTMVNSPNNVYIEANTEDNPSSQTYLTLRTQRLKEFQTAAEIESSSSKFKYLSLRMRARTVGAGGAITALFTYRGGETLADVQEADLEIRTDDARNVLHYTNQPAYTDDGVVIPEATRNATMPNGLDWTAWAVHRLDWTPGLTTWYVDDVIVAQIEFQAPRDESNIILNAWSDGGRWTGNMTLYDAAYLQVQWLEVLYNSTEAVATEQSSCKKRGDGNSGGGGGCDAVCSIDETSEVGTPVMLWNNSPPQTNGNSRRVEMGSVPTGVVSAMALFSIALLV</sequence>
<feature type="domain" description="GH16" evidence="2">
    <location>
        <begin position="79"/>
        <end position="317"/>
    </location>
</feature>
<comment type="caution">
    <text evidence="3">The sequence shown here is derived from an EMBL/GenBank/DDBJ whole genome shotgun (WGS) entry which is preliminary data.</text>
</comment>
<protein>
    <submittedName>
        <fullName evidence="3">Glycoside hydrolase</fullName>
    </submittedName>
</protein>